<dbReference type="CDD" id="cd16454">
    <property type="entry name" value="RING-H2_PA-TM-RING"/>
    <property type="match status" value="1"/>
</dbReference>
<protein>
    <recommendedName>
        <fullName evidence="3">RING-type domain-containing protein</fullName>
    </recommendedName>
</protein>
<dbReference type="STRING" id="1156394.T0S6G0"/>
<dbReference type="GO" id="GO:0008270">
    <property type="term" value="F:zinc ion binding"/>
    <property type="evidence" value="ECO:0007669"/>
    <property type="project" value="UniProtKB-KW"/>
</dbReference>
<dbReference type="RefSeq" id="XP_008605582.1">
    <property type="nucleotide sequence ID" value="XM_008607360.1"/>
</dbReference>
<dbReference type="InterPro" id="IPR013083">
    <property type="entry name" value="Znf_RING/FYVE/PHD"/>
</dbReference>
<feature type="region of interest" description="Disordered" evidence="2">
    <location>
        <begin position="1"/>
        <end position="24"/>
    </location>
</feature>
<accession>T0S6G0</accession>
<feature type="compositionally biased region" description="Low complexity" evidence="2">
    <location>
        <begin position="8"/>
        <end position="17"/>
    </location>
</feature>
<evidence type="ECO:0000313" key="5">
    <source>
        <dbReference type="Proteomes" id="UP000030762"/>
    </source>
</evidence>
<dbReference type="PROSITE" id="PS50089">
    <property type="entry name" value="ZF_RING_2"/>
    <property type="match status" value="1"/>
</dbReference>
<dbReference type="SMART" id="SM00184">
    <property type="entry name" value="RING"/>
    <property type="match status" value="1"/>
</dbReference>
<dbReference type="Pfam" id="PF13639">
    <property type="entry name" value="zf-RING_2"/>
    <property type="match status" value="1"/>
</dbReference>
<dbReference type="Proteomes" id="UP000030762">
    <property type="component" value="Unassembled WGS sequence"/>
</dbReference>
<dbReference type="InterPro" id="IPR001841">
    <property type="entry name" value="Znf_RING"/>
</dbReference>
<keyword evidence="1" id="KW-0479">Metal-binding</keyword>
<dbReference type="VEuPathDB" id="FungiDB:SDRG_01810"/>
<dbReference type="GO" id="GO:0006511">
    <property type="term" value="P:ubiquitin-dependent protein catabolic process"/>
    <property type="evidence" value="ECO:0007669"/>
    <property type="project" value="TreeGrafter"/>
</dbReference>
<feature type="region of interest" description="Disordered" evidence="2">
    <location>
        <begin position="49"/>
        <end position="207"/>
    </location>
</feature>
<dbReference type="GO" id="GO:0061630">
    <property type="term" value="F:ubiquitin protein ligase activity"/>
    <property type="evidence" value="ECO:0007669"/>
    <property type="project" value="TreeGrafter"/>
</dbReference>
<dbReference type="OrthoDB" id="8062037at2759"/>
<dbReference type="GeneID" id="19942537"/>
<keyword evidence="1" id="KW-0862">Zinc</keyword>
<dbReference type="EMBL" id="JH767135">
    <property type="protein sequence ID" value="EQC40738.1"/>
    <property type="molecule type" value="Genomic_DNA"/>
</dbReference>
<keyword evidence="5" id="KW-1185">Reference proteome</keyword>
<sequence>MAATSAQSRPPSTTPLPRSRDTRGGSCLLLLWGANEAIDLFRSSEALQGGFEFSGDQPSGFEFGDGQHDDFELGGWSPTEETKEPESQASSRPGGAPSPEISRCDFGSTRRDATVYPDSEVQSFVATPDETELSGAEQAEAVAEQQRRGAKKRQGRPPGKAKSLRGPAFSARKKMHRMPALPTDRCTRQQGPAPAPLPLPPGRRDEGLTPEQKIAQNARRDAATKNTMRLNEIKRREQKSIRAATPEERPALREYQRTWPSVGTYICDLFPNSKWVDPASDEHTCSICFDPYEPNDVVVRLPCAHVYHRHCLQGWLLNHDKCPLCIRPVITYK</sequence>
<reference evidence="4 5" key="1">
    <citation type="submission" date="2012-04" db="EMBL/GenBank/DDBJ databases">
        <title>The Genome Sequence of Saprolegnia declina VS20.</title>
        <authorList>
            <consortium name="The Broad Institute Genome Sequencing Platform"/>
            <person name="Russ C."/>
            <person name="Nusbaum C."/>
            <person name="Tyler B."/>
            <person name="van West P."/>
            <person name="Dieguez-Uribeondo J."/>
            <person name="de Bruijn I."/>
            <person name="Tripathy S."/>
            <person name="Jiang R."/>
            <person name="Young S.K."/>
            <person name="Zeng Q."/>
            <person name="Gargeya S."/>
            <person name="Fitzgerald M."/>
            <person name="Haas B."/>
            <person name="Abouelleil A."/>
            <person name="Alvarado L."/>
            <person name="Arachchi H.M."/>
            <person name="Berlin A."/>
            <person name="Chapman S.B."/>
            <person name="Goldberg J."/>
            <person name="Griggs A."/>
            <person name="Gujja S."/>
            <person name="Hansen M."/>
            <person name="Howarth C."/>
            <person name="Imamovic A."/>
            <person name="Larimer J."/>
            <person name="McCowen C."/>
            <person name="Montmayeur A."/>
            <person name="Murphy C."/>
            <person name="Neiman D."/>
            <person name="Pearson M."/>
            <person name="Priest M."/>
            <person name="Roberts A."/>
            <person name="Saif S."/>
            <person name="Shea T."/>
            <person name="Sisk P."/>
            <person name="Sykes S."/>
            <person name="Wortman J."/>
            <person name="Nusbaum C."/>
            <person name="Birren B."/>
        </authorList>
    </citation>
    <scope>NUCLEOTIDE SEQUENCE [LARGE SCALE GENOMIC DNA]</scope>
    <source>
        <strain evidence="4 5">VS20</strain>
    </source>
</reference>
<keyword evidence="1" id="KW-0863">Zinc-finger</keyword>
<dbReference type="PANTHER" id="PTHR22765">
    <property type="entry name" value="RING FINGER AND PROTEASE ASSOCIATED DOMAIN-CONTAINING"/>
    <property type="match status" value="1"/>
</dbReference>
<dbReference type="Gene3D" id="3.30.40.10">
    <property type="entry name" value="Zinc/RING finger domain, C3HC4 (zinc finger)"/>
    <property type="match status" value="1"/>
</dbReference>
<feature type="domain" description="RING-type" evidence="3">
    <location>
        <begin position="285"/>
        <end position="325"/>
    </location>
</feature>
<feature type="compositionally biased region" description="Low complexity" evidence="2">
    <location>
        <begin position="135"/>
        <end position="144"/>
    </location>
</feature>
<dbReference type="InParanoid" id="T0S6G0"/>
<evidence type="ECO:0000256" key="1">
    <source>
        <dbReference type="PROSITE-ProRule" id="PRU00175"/>
    </source>
</evidence>
<evidence type="ECO:0000313" key="4">
    <source>
        <dbReference type="EMBL" id="EQC40738.1"/>
    </source>
</evidence>
<evidence type="ECO:0000259" key="3">
    <source>
        <dbReference type="PROSITE" id="PS50089"/>
    </source>
</evidence>
<name>T0S6G0_SAPDV</name>
<dbReference type="InterPro" id="IPR051826">
    <property type="entry name" value="E3_ubiquitin-ligase_domain"/>
</dbReference>
<dbReference type="SUPFAM" id="SSF57850">
    <property type="entry name" value="RING/U-box"/>
    <property type="match status" value="1"/>
</dbReference>
<evidence type="ECO:0000256" key="2">
    <source>
        <dbReference type="SAM" id="MobiDB-lite"/>
    </source>
</evidence>
<dbReference type="AlphaFoldDB" id="T0S6G0"/>
<organism evidence="4 5">
    <name type="scientific">Saprolegnia diclina (strain VS20)</name>
    <dbReference type="NCBI Taxonomy" id="1156394"/>
    <lineage>
        <taxon>Eukaryota</taxon>
        <taxon>Sar</taxon>
        <taxon>Stramenopiles</taxon>
        <taxon>Oomycota</taxon>
        <taxon>Saprolegniomycetes</taxon>
        <taxon>Saprolegniales</taxon>
        <taxon>Saprolegniaceae</taxon>
        <taxon>Saprolegnia</taxon>
    </lineage>
</organism>
<gene>
    <name evidence="4" type="ORF">SDRG_01810</name>
</gene>
<dbReference type="eggNOG" id="KOG0800">
    <property type="taxonomic scope" value="Eukaryota"/>
</dbReference>
<proteinExistence type="predicted"/>